<dbReference type="PANTHER" id="PTHR30632:SF0">
    <property type="entry name" value="SULFATE-BINDING PROTEIN"/>
    <property type="match status" value="1"/>
</dbReference>
<dbReference type="GO" id="GO:1901359">
    <property type="term" value="F:tungstate binding"/>
    <property type="evidence" value="ECO:0007669"/>
    <property type="project" value="UniProtKB-ARBA"/>
</dbReference>
<evidence type="ECO:0000256" key="5">
    <source>
        <dbReference type="ARBA" id="ARBA00062515"/>
    </source>
</evidence>
<feature type="signal peptide" evidence="7">
    <location>
        <begin position="1"/>
        <end position="26"/>
    </location>
</feature>
<dbReference type="Pfam" id="PF13531">
    <property type="entry name" value="SBP_bac_11"/>
    <property type="match status" value="1"/>
</dbReference>
<dbReference type="AlphaFoldDB" id="A0A1D8D7W0"/>
<evidence type="ECO:0000256" key="2">
    <source>
        <dbReference type="ARBA" id="ARBA00022505"/>
    </source>
</evidence>
<keyword evidence="9" id="KW-1185">Reference proteome</keyword>
<dbReference type="PIRSF" id="PIRSF004846">
    <property type="entry name" value="ModA"/>
    <property type="match status" value="1"/>
</dbReference>
<dbReference type="GO" id="GO:0030973">
    <property type="term" value="F:molybdate ion binding"/>
    <property type="evidence" value="ECO:0007669"/>
    <property type="project" value="UniProtKB-ARBA"/>
</dbReference>
<reference evidence="8" key="1">
    <citation type="submission" date="2016-09" db="EMBL/GenBank/DDBJ databases">
        <title>Genome sequence of Chlorobaculum limnaeum.</title>
        <authorList>
            <person name="Liu Z."/>
            <person name="Tank M."/>
            <person name="Bryant D.A."/>
        </authorList>
    </citation>
    <scope>NUCLEOTIDE SEQUENCE [LARGE SCALE GENOMIC DNA]</scope>
    <source>
        <strain evidence="8">DSM 1677</strain>
    </source>
</reference>
<evidence type="ECO:0000313" key="9">
    <source>
        <dbReference type="Proteomes" id="UP000095185"/>
    </source>
</evidence>
<dbReference type="EMBL" id="CP017305">
    <property type="protein sequence ID" value="AOS84278.1"/>
    <property type="molecule type" value="Genomic_DNA"/>
</dbReference>
<organism evidence="8 9">
    <name type="scientific">Chlorobaculum limnaeum</name>
    <dbReference type="NCBI Taxonomy" id="274537"/>
    <lineage>
        <taxon>Bacteria</taxon>
        <taxon>Pseudomonadati</taxon>
        <taxon>Chlorobiota</taxon>
        <taxon>Chlorobiia</taxon>
        <taxon>Chlorobiales</taxon>
        <taxon>Chlorobiaceae</taxon>
        <taxon>Chlorobaculum</taxon>
    </lineage>
</organism>
<evidence type="ECO:0000256" key="4">
    <source>
        <dbReference type="ARBA" id="ARBA00022729"/>
    </source>
</evidence>
<keyword evidence="2 6" id="KW-0500">Molybdenum</keyword>
<evidence type="ECO:0000256" key="6">
    <source>
        <dbReference type="PIRSR" id="PIRSR004846-1"/>
    </source>
</evidence>
<dbReference type="SUPFAM" id="SSF53850">
    <property type="entry name" value="Periplasmic binding protein-like II"/>
    <property type="match status" value="1"/>
</dbReference>
<keyword evidence="3 6" id="KW-0479">Metal-binding</keyword>
<sequence>MKSVKHLLRAITALFVCMMTAVPAMAGQVSLSAAASLKDALNEMTGMYVKSHPGTTVVKNFGASGALAGQIEQGVPADIFISASADWVDYLVNRRMLDAKSRKNFAYNALVFAGTTTRKLSGMNDLARLDRIAIGSPKSVPAGEYAMESMKNSGLDQKLAAKLVMAKDVRECLTYAEMGEVDGAFVYRTDAMQAKKAKILFVVPEKLHTRVVYPMALTVSGAANADAKALFAWIQSGAAKSILKKYGFVLK</sequence>
<dbReference type="Proteomes" id="UP000095185">
    <property type="component" value="Chromosome"/>
</dbReference>
<evidence type="ECO:0000256" key="3">
    <source>
        <dbReference type="ARBA" id="ARBA00022723"/>
    </source>
</evidence>
<evidence type="ECO:0000313" key="8">
    <source>
        <dbReference type="EMBL" id="AOS84278.1"/>
    </source>
</evidence>
<proteinExistence type="inferred from homology"/>
<feature type="binding site" evidence="6">
    <location>
        <position position="142"/>
    </location>
    <ligand>
        <name>molybdate</name>
        <dbReference type="ChEBI" id="CHEBI:36264"/>
    </ligand>
</feature>
<feature type="binding site" evidence="6">
    <location>
        <position position="36"/>
    </location>
    <ligand>
        <name>molybdate</name>
        <dbReference type="ChEBI" id="CHEBI:36264"/>
    </ligand>
</feature>
<dbReference type="FunFam" id="3.40.190.10:FF:000035">
    <property type="entry name" value="Molybdate ABC transporter substrate-binding protein"/>
    <property type="match status" value="1"/>
</dbReference>
<gene>
    <name evidence="8" type="ORF">BIU88_09125</name>
</gene>
<dbReference type="STRING" id="274537.BIU88_09125"/>
<accession>A0A1D8D7W0</accession>
<dbReference type="InterPro" id="IPR050682">
    <property type="entry name" value="ModA/WtpA"/>
</dbReference>
<protein>
    <submittedName>
        <fullName evidence="8">Molybdate ABC transporter substrate-binding protein</fullName>
    </submittedName>
</protein>
<feature type="binding site" evidence="6">
    <location>
        <position position="187"/>
    </location>
    <ligand>
        <name>molybdate</name>
        <dbReference type="ChEBI" id="CHEBI:36264"/>
    </ligand>
</feature>
<evidence type="ECO:0000256" key="1">
    <source>
        <dbReference type="ARBA" id="ARBA00009175"/>
    </source>
</evidence>
<name>A0A1D8D7W0_CHLLM</name>
<feature type="binding site" evidence="6">
    <location>
        <position position="169"/>
    </location>
    <ligand>
        <name>molybdate</name>
        <dbReference type="ChEBI" id="CHEBI:36264"/>
    </ligand>
</feature>
<feature type="binding site" evidence="6">
    <location>
        <position position="64"/>
    </location>
    <ligand>
        <name>molybdate</name>
        <dbReference type="ChEBI" id="CHEBI:36264"/>
    </ligand>
</feature>
<dbReference type="GO" id="GO:0015689">
    <property type="term" value="P:molybdate ion transport"/>
    <property type="evidence" value="ECO:0007669"/>
    <property type="project" value="InterPro"/>
</dbReference>
<dbReference type="KEGG" id="clz:BIU88_09125"/>
<keyword evidence="4 7" id="KW-0732">Signal</keyword>
<dbReference type="PANTHER" id="PTHR30632">
    <property type="entry name" value="MOLYBDATE-BINDING PERIPLASMIC PROTEIN"/>
    <property type="match status" value="1"/>
</dbReference>
<dbReference type="OrthoDB" id="9785015at2"/>
<dbReference type="NCBIfam" id="TIGR01256">
    <property type="entry name" value="modA"/>
    <property type="match status" value="1"/>
</dbReference>
<feature type="chain" id="PRO_5009106660" evidence="7">
    <location>
        <begin position="27"/>
        <end position="251"/>
    </location>
</feature>
<dbReference type="GO" id="GO:0046872">
    <property type="term" value="F:metal ion binding"/>
    <property type="evidence" value="ECO:0007669"/>
    <property type="project" value="UniProtKB-KW"/>
</dbReference>
<dbReference type="RefSeq" id="WP_069810471.1">
    <property type="nucleotide sequence ID" value="NZ_CP017305.1"/>
</dbReference>
<dbReference type="CDD" id="cd00993">
    <property type="entry name" value="PBP2_ModA_like"/>
    <property type="match status" value="1"/>
</dbReference>
<evidence type="ECO:0000256" key="7">
    <source>
        <dbReference type="SAM" id="SignalP"/>
    </source>
</evidence>
<comment type="similarity">
    <text evidence="1">Belongs to the bacterial solute-binding protein ModA family.</text>
</comment>
<dbReference type="Gene3D" id="3.40.190.10">
    <property type="entry name" value="Periplasmic binding protein-like II"/>
    <property type="match status" value="2"/>
</dbReference>
<comment type="subunit">
    <text evidence="5">The complex is composed of two ATP-binding proteins (ModC), two transmembrane proteins (ModB) and a solute-binding protein (ModA).</text>
</comment>
<dbReference type="InterPro" id="IPR005950">
    <property type="entry name" value="ModA"/>
</dbReference>